<feature type="chain" id="PRO_5013234214" evidence="1">
    <location>
        <begin position="26"/>
        <end position="83"/>
    </location>
</feature>
<evidence type="ECO:0000256" key="1">
    <source>
        <dbReference type="SAM" id="SignalP"/>
    </source>
</evidence>
<name>A0A224Y4P6_9HEMI</name>
<dbReference type="EMBL" id="GFTR01000977">
    <property type="protein sequence ID" value="JAW15449.1"/>
    <property type="molecule type" value="Transcribed_RNA"/>
</dbReference>
<feature type="signal peptide" evidence="1">
    <location>
        <begin position="1"/>
        <end position="25"/>
    </location>
</feature>
<dbReference type="AlphaFoldDB" id="A0A224Y4P6"/>
<organism evidence="2">
    <name type="scientific">Panstrongylus lignarius</name>
    <dbReference type="NCBI Taxonomy" id="156445"/>
    <lineage>
        <taxon>Eukaryota</taxon>
        <taxon>Metazoa</taxon>
        <taxon>Ecdysozoa</taxon>
        <taxon>Arthropoda</taxon>
        <taxon>Hexapoda</taxon>
        <taxon>Insecta</taxon>
        <taxon>Pterygota</taxon>
        <taxon>Neoptera</taxon>
        <taxon>Paraneoptera</taxon>
        <taxon>Hemiptera</taxon>
        <taxon>Heteroptera</taxon>
        <taxon>Panheteroptera</taxon>
        <taxon>Cimicomorpha</taxon>
        <taxon>Reduviidae</taxon>
        <taxon>Triatominae</taxon>
        <taxon>Panstrongylus</taxon>
    </lineage>
</organism>
<proteinExistence type="predicted"/>
<evidence type="ECO:0000313" key="2">
    <source>
        <dbReference type="EMBL" id="JAW15449.1"/>
    </source>
</evidence>
<keyword evidence="1" id="KW-0732">Signal</keyword>
<reference evidence="2" key="1">
    <citation type="journal article" date="2018" name="PLoS Negl. Trop. Dis.">
        <title>An insight into the salivary gland and fat body transcriptome of Panstrongylus lignarius (Hemiptera: Heteroptera), the main vector of Chagas disease in Peru.</title>
        <authorList>
            <person name="Nevoa J.C."/>
            <person name="Mendes M.T."/>
            <person name="da Silva M.V."/>
            <person name="Soares S.C."/>
            <person name="Oliveira C.J.F."/>
            <person name="Ribeiro J.M.C."/>
        </authorList>
    </citation>
    <scope>NUCLEOTIDE SEQUENCE</scope>
</reference>
<sequence>MTYRRKFKNLKIMYNLLILLGLTRFKEHYQQLCNSYFTCFGSSLFIPSGRPIIQISCCHYKKGNSFLTKPFININISFSMYTK</sequence>
<protein>
    <submittedName>
        <fullName evidence="2">Putative secreted protein</fullName>
    </submittedName>
</protein>
<accession>A0A224Y4P6</accession>